<dbReference type="EMBL" id="RXLR01000006">
    <property type="protein sequence ID" value="TDH25429.1"/>
    <property type="molecule type" value="Genomic_DNA"/>
</dbReference>
<organism evidence="2 3">
    <name type="scientific">Mycobacteroides franklinii</name>
    <dbReference type="NCBI Taxonomy" id="948102"/>
    <lineage>
        <taxon>Bacteria</taxon>
        <taxon>Bacillati</taxon>
        <taxon>Actinomycetota</taxon>
        <taxon>Actinomycetes</taxon>
        <taxon>Mycobacteriales</taxon>
        <taxon>Mycobacteriaceae</taxon>
        <taxon>Mycobacteroides</taxon>
    </lineage>
</organism>
<feature type="chain" id="PRO_5020787702" evidence="1">
    <location>
        <begin position="22"/>
        <end position="101"/>
    </location>
</feature>
<proteinExistence type="predicted"/>
<feature type="signal peptide" evidence="1">
    <location>
        <begin position="1"/>
        <end position="21"/>
    </location>
</feature>
<reference evidence="2 3" key="1">
    <citation type="journal article" date="2019" name="Sci. Rep.">
        <title>Extended insight into the Mycobacterium chelonae-abscessus complex through whole genome sequencing of Mycobacterium salmoniphilum outbreak and Mycobacterium salmoniphilum-like strains.</title>
        <authorList>
            <person name="Behra P.R.K."/>
            <person name="Das S."/>
            <person name="Pettersson B.M.F."/>
            <person name="Shirreff L."/>
            <person name="DuCote T."/>
            <person name="Jacobsson K.G."/>
            <person name="Ennis D.G."/>
            <person name="Kirsebom L.A."/>
        </authorList>
    </citation>
    <scope>NUCLEOTIDE SEQUENCE [LARGE SCALE GENOMIC DNA]</scope>
    <source>
        <strain evidence="2 3">DSM 45524</strain>
    </source>
</reference>
<evidence type="ECO:0000256" key="1">
    <source>
        <dbReference type="SAM" id="SignalP"/>
    </source>
</evidence>
<comment type="caution">
    <text evidence="2">The sequence shown here is derived from an EMBL/GenBank/DDBJ whole genome shotgun (WGS) entry which is preliminary data.</text>
</comment>
<evidence type="ECO:0000313" key="3">
    <source>
        <dbReference type="Proteomes" id="UP000295627"/>
    </source>
</evidence>
<accession>A0A4R5PGJ4</accession>
<name>A0A4R5PGJ4_9MYCO</name>
<protein>
    <submittedName>
        <fullName evidence="2">DUF732 domain-containing protein</fullName>
    </submittedName>
</protein>
<keyword evidence="1" id="KW-0732">Signal</keyword>
<evidence type="ECO:0000313" key="2">
    <source>
        <dbReference type="EMBL" id="TDH25429.1"/>
    </source>
</evidence>
<gene>
    <name evidence="2" type="ORF">EJ571_01815</name>
</gene>
<dbReference type="AlphaFoldDB" id="A0A4R5PGJ4"/>
<dbReference type="Proteomes" id="UP000295627">
    <property type="component" value="Unassembled WGS sequence"/>
</dbReference>
<sequence length="101" mass="10754">MGLVTAGVLAVGVACAPPANADPIAEDFVATNGWRICVDLDALPNFNGIKAIQVALAQRGYNQEQRGEIILLSVTDQCQRHIPLLKAYVDSKAPQRQGRAA</sequence>